<gene>
    <name evidence="5" type="ORF">EIP91_000579</name>
</gene>
<proteinExistence type="predicted"/>
<name>A0A4R0RI04_9APHY</name>
<dbReference type="OrthoDB" id="5983572at2759"/>
<feature type="compositionally biased region" description="Pro residues" evidence="3">
    <location>
        <begin position="211"/>
        <end position="234"/>
    </location>
</feature>
<feature type="region of interest" description="Disordered" evidence="3">
    <location>
        <begin position="199"/>
        <end position="237"/>
    </location>
</feature>
<dbReference type="Proteomes" id="UP000292702">
    <property type="component" value="Unassembled WGS sequence"/>
</dbReference>
<dbReference type="SUPFAM" id="SSF50044">
    <property type="entry name" value="SH3-domain"/>
    <property type="match status" value="1"/>
</dbReference>
<feature type="region of interest" description="Disordered" evidence="3">
    <location>
        <begin position="147"/>
        <end position="167"/>
    </location>
</feature>
<evidence type="ECO:0000313" key="5">
    <source>
        <dbReference type="EMBL" id="TCD67066.1"/>
    </source>
</evidence>
<dbReference type="PRINTS" id="PR00452">
    <property type="entry name" value="SH3DOMAIN"/>
</dbReference>
<accession>A0A4R0RI04</accession>
<dbReference type="STRING" id="92696.A0A4R0RI04"/>
<dbReference type="AlphaFoldDB" id="A0A4R0RI04"/>
<reference evidence="5 6" key="1">
    <citation type="submission" date="2018-11" db="EMBL/GenBank/DDBJ databases">
        <title>Genome assembly of Steccherinum ochraceum LE-BIN_3174, the white-rot fungus of the Steccherinaceae family (The Residual Polyporoid clade, Polyporales, Basidiomycota).</title>
        <authorList>
            <person name="Fedorova T.V."/>
            <person name="Glazunova O.A."/>
            <person name="Landesman E.O."/>
            <person name="Moiseenko K.V."/>
            <person name="Psurtseva N.V."/>
            <person name="Savinova O.S."/>
            <person name="Shakhova N.V."/>
            <person name="Tyazhelova T.V."/>
            <person name="Vasina D.V."/>
        </authorList>
    </citation>
    <scope>NUCLEOTIDE SEQUENCE [LARGE SCALE GENOMIC DNA]</scope>
    <source>
        <strain evidence="5 6">LE-BIN_3174</strain>
    </source>
</reference>
<dbReference type="PANTHER" id="PTHR45929">
    <property type="entry name" value="JAK PATHWAY SIGNAL TRANSDUCTION ADAPTOR MOLECULE"/>
    <property type="match status" value="1"/>
</dbReference>
<dbReference type="InterPro" id="IPR050670">
    <property type="entry name" value="STAM"/>
</dbReference>
<dbReference type="FunFam" id="2.30.30.40:FF:000072">
    <property type="entry name" value="Unconventional Myosin IB"/>
    <property type="match status" value="1"/>
</dbReference>
<dbReference type="EMBL" id="RWJN01000111">
    <property type="protein sequence ID" value="TCD67066.1"/>
    <property type="molecule type" value="Genomic_DNA"/>
</dbReference>
<feature type="domain" description="SH3" evidence="4">
    <location>
        <begin position="90"/>
        <end position="151"/>
    </location>
</feature>
<evidence type="ECO:0000256" key="3">
    <source>
        <dbReference type="SAM" id="MobiDB-lite"/>
    </source>
</evidence>
<keyword evidence="6" id="KW-1185">Reference proteome</keyword>
<protein>
    <recommendedName>
        <fullName evidence="4">SH3 domain-containing protein</fullName>
    </recommendedName>
</protein>
<dbReference type="GO" id="GO:0043328">
    <property type="term" value="P:protein transport to vacuole involved in ubiquitin-dependent protein catabolic process via the multivesicular body sorting pathway"/>
    <property type="evidence" value="ECO:0007669"/>
    <property type="project" value="TreeGrafter"/>
</dbReference>
<dbReference type="Pfam" id="PF00018">
    <property type="entry name" value="SH3_1"/>
    <property type="match status" value="1"/>
</dbReference>
<sequence length="282" mass="28751">MSESALLAHIVSQTKANISFLAAQNHITQADASTMLSRLDAAESRGITSPQAALANSIHSLSVSAPRESTPVASVVTPPPARRDVPAPPSRLQKAKALWAYNEDGQEPNDLSFSSGEIVEIVDETNADWWTGKCRGKQGLFPSNHVEKIAGSAPSPSPSPAAVPVHAVPPAPAPSSYAPPAWSPPGPPMPSMPMPAQSGYPMSYQNEKAAPYPPYGAPPPPGPGPGYGPPPGAPAPIVVEGHKDKKKKFGGDLGKTMATAAAGGVGFGAGAAIGGGIIDAIF</sequence>
<evidence type="ECO:0000313" key="6">
    <source>
        <dbReference type="Proteomes" id="UP000292702"/>
    </source>
</evidence>
<dbReference type="SMART" id="SM00326">
    <property type="entry name" value="SH3"/>
    <property type="match status" value="1"/>
</dbReference>
<dbReference type="InterPro" id="IPR001452">
    <property type="entry name" value="SH3_domain"/>
</dbReference>
<feature type="compositionally biased region" description="Pro residues" evidence="3">
    <location>
        <begin position="155"/>
        <end position="167"/>
    </location>
</feature>
<evidence type="ECO:0000256" key="1">
    <source>
        <dbReference type="ARBA" id="ARBA00022443"/>
    </source>
</evidence>
<dbReference type="GO" id="GO:0033565">
    <property type="term" value="C:ESCRT-0 complex"/>
    <property type="evidence" value="ECO:0007669"/>
    <property type="project" value="TreeGrafter"/>
</dbReference>
<dbReference type="PROSITE" id="PS50002">
    <property type="entry name" value="SH3"/>
    <property type="match status" value="1"/>
</dbReference>
<dbReference type="Gene3D" id="2.30.30.40">
    <property type="entry name" value="SH3 Domains"/>
    <property type="match status" value="1"/>
</dbReference>
<feature type="region of interest" description="Disordered" evidence="3">
    <location>
        <begin position="67"/>
        <end position="89"/>
    </location>
</feature>
<organism evidence="5 6">
    <name type="scientific">Steccherinum ochraceum</name>
    <dbReference type="NCBI Taxonomy" id="92696"/>
    <lineage>
        <taxon>Eukaryota</taxon>
        <taxon>Fungi</taxon>
        <taxon>Dikarya</taxon>
        <taxon>Basidiomycota</taxon>
        <taxon>Agaricomycotina</taxon>
        <taxon>Agaricomycetes</taxon>
        <taxon>Polyporales</taxon>
        <taxon>Steccherinaceae</taxon>
        <taxon>Steccherinum</taxon>
    </lineage>
</organism>
<evidence type="ECO:0000259" key="4">
    <source>
        <dbReference type="PROSITE" id="PS50002"/>
    </source>
</evidence>
<dbReference type="PANTHER" id="PTHR45929:SF3">
    <property type="entry name" value="JAK PATHWAY SIGNAL TRANSDUCTION ADAPTOR MOLECULE"/>
    <property type="match status" value="1"/>
</dbReference>
<comment type="caution">
    <text evidence="5">The sequence shown here is derived from an EMBL/GenBank/DDBJ whole genome shotgun (WGS) entry which is preliminary data.</text>
</comment>
<evidence type="ECO:0000256" key="2">
    <source>
        <dbReference type="PROSITE-ProRule" id="PRU00192"/>
    </source>
</evidence>
<keyword evidence="1 2" id="KW-0728">SH3 domain</keyword>
<dbReference type="InterPro" id="IPR036028">
    <property type="entry name" value="SH3-like_dom_sf"/>
</dbReference>